<dbReference type="GeneID" id="20248466"/>
<name>V4A6D6_LOTGI</name>
<dbReference type="PANTHER" id="PTHR35083">
    <property type="entry name" value="RGD1565685 PROTEIN"/>
    <property type="match status" value="1"/>
</dbReference>
<keyword evidence="2" id="KW-1185">Reference proteome</keyword>
<dbReference type="RefSeq" id="XP_009049955.1">
    <property type="nucleotide sequence ID" value="XM_009051707.1"/>
</dbReference>
<dbReference type="Proteomes" id="UP000030746">
    <property type="component" value="Unassembled WGS sequence"/>
</dbReference>
<organism evidence="1 2">
    <name type="scientific">Lottia gigantea</name>
    <name type="common">Giant owl limpet</name>
    <dbReference type="NCBI Taxonomy" id="225164"/>
    <lineage>
        <taxon>Eukaryota</taxon>
        <taxon>Metazoa</taxon>
        <taxon>Spiralia</taxon>
        <taxon>Lophotrochozoa</taxon>
        <taxon>Mollusca</taxon>
        <taxon>Gastropoda</taxon>
        <taxon>Patellogastropoda</taxon>
        <taxon>Lottioidea</taxon>
        <taxon>Lottiidae</taxon>
        <taxon>Lottia</taxon>
    </lineage>
</organism>
<dbReference type="AlphaFoldDB" id="V4A6D6"/>
<sequence>MGQSLNREDIIASEMTDPQTQDWLCLNVALRESTKALAMCTHQRIAAFHRHAKKFIGHLPPCPNDSCSKNYEIVGQWCPACAEWRREIIQFCRKGYIDRIVWSRYSSSEWLTNPYEVARVLIPRAHKFYYKSNEFHEDIRYSLSYIENSISFDVPKDLVQKVWVVRNSFRRKGKMKITSKDLNKCVSCLIDLLEVPTIYTNKAVPPAVKKLRSINKVEESSCVIL</sequence>
<dbReference type="Pfam" id="PF15112">
    <property type="entry name" value="DUF4559"/>
    <property type="match status" value="1"/>
</dbReference>
<protein>
    <submittedName>
        <fullName evidence="1">Uncharacterized protein</fullName>
    </submittedName>
</protein>
<dbReference type="OrthoDB" id="6118599at2759"/>
<dbReference type="CTD" id="20248466"/>
<accession>V4A6D6</accession>
<dbReference type="PANTHER" id="PTHR35083:SF3">
    <property type="entry name" value="SI:CH211-91P5.3"/>
    <property type="match status" value="1"/>
</dbReference>
<dbReference type="EMBL" id="KB201037">
    <property type="protein sequence ID" value="ESO99468.1"/>
    <property type="molecule type" value="Genomic_DNA"/>
</dbReference>
<evidence type="ECO:0000313" key="2">
    <source>
        <dbReference type="Proteomes" id="UP000030746"/>
    </source>
</evidence>
<dbReference type="OMA" id="ICERWAL"/>
<proteinExistence type="predicted"/>
<dbReference type="InterPro" id="IPR027897">
    <property type="entry name" value="DUF4559"/>
</dbReference>
<dbReference type="KEGG" id="lgi:LOTGIDRAFT_231088"/>
<reference evidence="1 2" key="1">
    <citation type="journal article" date="2013" name="Nature">
        <title>Insights into bilaterian evolution from three spiralian genomes.</title>
        <authorList>
            <person name="Simakov O."/>
            <person name="Marletaz F."/>
            <person name="Cho S.J."/>
            <person name="Edsinger-Gonzales E."/>
            <person name="Havlak P."/>
            <person name="Hellsten U."/>
            <person name="Kuo D.H."/>
            <person name="Larsson T."/>
            <person name="Lv J."/>
            <person name="Arendt D."/>
            <person name="Savage R."/>
            <person name="Osoegawa K."/>
            <person name="de Jong P."/>
            <person name="Grimwood J."/>
            <person name="Chapman J.A."/>
            <person name="Shapiro H."/>
            <person name="Aerts A."/>
            <person name="Otillar R.P."/>
            <person name="Terry A.Y."/>
            <person name="Boore J.L."/>
            <person name="Grigoriev I.V."/>
            <person name="Lindberg D.R."/>
            <person name="Seaver E.C."/>
            <person name="Weisblat D.A."/>
            <person name="Putnam N.H."/>
            <person name="Rokhsar D.S."/>
        </authorList>
    </citation>
    <scope>NUCLEOTIDE SEQUENCE [LARGE SCALE GENOMIC DNA]</scope>
</reference>
<gene>
    <name evidence="1" type="ORF">LOTGIDRAFT_231088</name>
</gene>
<dbReference type="HOGENOM" id="CLU_1231126_0_0_1"/>
<evidence type="ECO:0000313" key="1">
    <source>
        <dbReference type="EMBL" id="ESO99468.1"/>
    </source>
</evidence>